<reference evidence="3 4" key="1">
    <citation type="submission" date="2016-11" db="EMBL/GenBank/DDBJ databases">
        <authorList>
            <person name="Jaros S."/>
            <person name="Januszkiewicz K."/>
            <person name="Wedrychowicz H."/>
        </authorList>
    </citation>
    <scope>NUCLEOTIDE SEQUENCE [LARGE SCALE GENOMIC DNA]</scope>
    <source>
        <strain evidence="3 4">CGMCC 1.12145</strain>
    </source>
</reference>
<evidence type="ECO:0000313" key="4">
    <source>
        <dbReference type="Proteomes" id="UP000182248"/>
    </source>
</evidence>
<organism evidence="3 4">
    <name type="scientific">Sinomicrobium oceani</name>
    <dbReference type="NCBI Taxonomy" id="1150368"/>
    <lineage>
        <taxon>Bacteria</taxon>
        <taxon>Pseudomonadati</taxon>
        <taxon>Bacteroidota</taxon>
        <taxon>Flavobacteriia</taxon>
        <taxon>Flavobacteriales</taxon>
        <taxon>Flavobacteriaceae</taxon>
        <taxon>Sinomicrobium</taxon>
    </lineage>
</organism>
<dbReference type="GO" id="GO:0016787">
    <property type="term" value="F:hydrolase activity"/>
    <property type="evidence" value="ECO:0007669"/>
    <property type="project" value="InterPro"/>
</dbReference>
<dbReference type="Gene3D" id="3.20.20.140">
    <property type="entry name" value="Metal-dependent hydrolases"/>
    <property type="match status" value="1"/>
</dbReference>
<accession>A0A1K1QCG2</accession>
<dbReference type="EMBL" id="FPJE01000012">
    <property type="protein sequence ID" value="SFW57393.1"/>
    <property type="molecule type" value="Genomic_DNA"/>
</dbReference>
<dbReference type="PANTHER" id="PTHR43569">
    <property type="entry name" value="AMIDOHYDROLASE"/>
    <property type="match status" value="1"/>
</dbReference>
<comment type="similarity">
    <text evidence="1">Belongs to the metallo-dependent hydrolases superfamily.</text>
</comment>
<dbReference type="Pfam" id="PF04909">
    <property type="entry name" value="Amidohydro_2"/>
    <property type="match status" value="1"/>
</dbReference>
<dbReference type="InterPro" id="IPR052350">
    <property type="entry name" value="Metallo-dep_Lactonases"/>
</dbReference>
<gene>
    <name evidence="3" type="ORF">SAMN02927921_02442</name>
</gene>
<proteinExistence type="inferred from homology"/>
<dbReference type="PANTHER" id="PTHR43569:SF2">
    <property type="entry name" value="AMIDOHYDROLASE-RELATED DOMAIN-CONTAINING PROTEIN"/>
    <property type="match status" value="1"/>
</dbReference>
<dbReference type="SUPFAM" id="SSF51556">
    <property type="entry name" value="Metallo-dependent hydrolases"/>
    <property type="match status" value="1"/>
</dbReference>
<keyword evidence="4" id="KW-1185">Reference proteome</keyword>
<evidence type="ECO:0000256" key="1">
    <source>
        <dbReference type="ARBA" id="ARBA00038310"/>
    </source>
</evidence>
<dbReference type="OrthoDB" id="5450317at2"/>
<dbReference type="RefSeq" id="WP_072317652.1">
    <property type="nucleotide sequence ID" value="NZ_FPJE01000012.1"/>
</dbReference>
<feature type="domain" description="Amidohydrolase-related" evidence="2">
    <location>
        <begin position="3"/>
        <end position="271"/>
    </location>
</feature>
<dbReference type="InterPro" id="IPR006680">
    <property type="entry name" value="Amidohydro-rel"/>
</dbReference>
<sequence>MYIDSHQHFWQYHPEKDAWIDKTMQAIRRDFMPSDLEPVLHANGVSGCVAVQASQSEEETSFLLECADKNPFIKAVVGWADLQGDNIKETLLRFSEHNRFRGVRHVVQGEPDDFMYRPAFRRGIEELEPLGLTYDILVFARQLPAAIDLVRRFPKQRFVLDHIAKPVISAEPDKAWADHIRILAGHDNVCCKVSGMVTEATDRTWKQEEFTPFMEVVTEAFGTDRVMYGSDWPVCLLAASYAEVINIVRAFYSEDELPKVMGKNAADFYGITAI</sequence>
<protein>
    <submittedName>
        <fullName evidence="3">L-fuconolactonase</fullName>
    </submittedName>
</protein>
<name>A0A1K1QCG2_9FLAO</name>
<dbReference type="InterPro" id="IPR032466">
    <property type="entry name" value="Metal_Hydrolase"/>
</dbReference>
<evidence type="ECO:0000259" key="2">
    <source>
        <dbReference type="Pfam" id="PF04909"/>
    </source>
</evidence>
<evidence type="ECO:0000313" key="3">
    <source>
        <dbReference type="EMBL" id="SFW57393.1"/>
    </source>
</evidence>
<dbReference type="AlphaFoldDB" id="A0A1K1QCG2"/>
<dbReference type="Proteomes" id="UP000182248">
    <property type="component" value="Unassembled WGS sequence"/>
</dbReference>
<dbReference type="STRING" id="1150368.SAMN02927921_02442"/>